<feature type="transmembrane region" description="Helical" evidence="1">
    <location>
        <begin position="112"/>
        <end position="130"/>
    </location>
</feature>
<dbReference type="PANTHER" id="PTHR14969:SF13">
    <property type="entry name" value="AT30094P"/>
    <property type="match status" value="1"/>
</dbReference>
<proteinExistence type="predicted"/>
<feature type="transmembrane region" description="Helical" evidence="1">
    <location>
        <begin position="186"/>
        <end position="204"/>
    </location>
</feature>
<dbReference type="SUPFAM" id="SSF48317">
    <property type="entry name" value="Acid phosphatase/Vanadium-dependent haloperoxidase"/>
    <property type="match status" value="1"/>
</dbReference>
<dbReference type="PANTHER" id="PTHR14969">
    <property type="entry name" value="SPHINGOSINE-1-PHOSPHATE PHOSPHOHYDROLASE"/>
    <property type="match status" value="1"/>
</dbReference>
<comment type="caution">
    <text evidence="3">The sequence shown here is derived from an EMBL/GenBank/DDBJ whole genome shotgun (WGS) entry which is preliminary data.</text>
</comment>
<keyword evidence="4" id="KW-1185">Reference proteome</keyword>
<protein>
    <submittedName>
        <fullName evidence="3">Membrane-associated phospholipid phosphatase PgpB</fullName>
    </submittedName>
</protein>
<feature type="transmembrane region" description="Helical" evidence="1">
    <location>
        <begin position="210"/>
        <end position="229"/>
    </location>
</feature>
<organism evidence="3 4">
    <name type="scientific">Methanonatronarchaeum thermophilum</name>
    <dbReference type="NCBI Taxonomy" id="1927129"/>
    <lineage>
        <taxon>Archaea</taxon>
        <taxon>Methanobacteriati</taxon>
        <taxon>Methanobacteriota</taxon>
        <taxon>Methanonatronarchaeia</taxon>
        <taxon>Methanonatronarchaeales</taxon>
        <taxon>Methanonatronarchaeaceae</taxon>
        <taxon>Methanonatronarchaeum</taxon>
    </lineage>
</organism>
<dbReference type="InterPro" id="IPR036938">
    <property type="entry name" value="PAP2/HPO_sf"/>
</dbReference>
<reference evidence="3 4" key="1">
    <citation type="submission" date="2016-12" db="EMBL/GenBank/DDBJ databases">
        <title>Discovery of methanogenic haloarchaea.</title>
        <authorList>
            <person name="Sorokin D.Y."/>
            <person name="Makarova K.S."/>
            <person name="Abbas B."/>
            <person name="Ferrer M."/>
            <person name="Golyshin P.N."/>
        </authorList>
    </citation>
    <scope>NUCLEOTIDE SEQUENCE [LARGE SCALE GENOMIC DNA]</scope>
    <source>
        <strain evidence="3">AMET1</strain>
    </source>
</reference>
<keyword evidence="1" id="KW-1133">Transmembrane helix</keyword>
<dbReference type="InterPro" id="IPR000326">
    <property type="entry name" value="PAP2/HPO"/>
</dbReference>
<evidence type="ECO:0000259" key="2">
    <source>
        <dbReference type="SMART" id="SM00014"/>
    </source>
</evidence>
<gene>
    <name evidence="3" type="ORF">AMET1_0435</name>
</gene>
<dbReference type="SMART" id="SM00014">
    <property type="entry name" value="acidPPc"/>
    <property type="match status" value="1"/>
</dbReference>
<feature type="transmembrane region" description="Helical" evidence="1">
    <location>
        <begin position="47"/>
        <end position="67"/>
    </location>
</feature>
<dbReference type="Gene3D" id="1.20.144.10">
    <property type="entry name" value="Phosphatidic acid phosphatase type 2/haloperoxidase"/>
    <property type="match status" value="1"/>
</dbReference>
<feature type="transmembrane region" description="Helical" evidence="1">
    <location>
        <begin position="162"/>
        <end position="179"/>
    </location>
</feature>
<dbReference type="Proteomes" id="UP000195137">
    <property type="component" value="Unassembled WGS sequence"/>
</dbReference>
<evidence type="ECO:0000313" key="4">
    <source>
        <dbReference type="Proteomes" id="UP000195137"/>
    </source>
</evidence>
<sequence>MFGGLFFSLEFVEGVVGLVPFWLGLVFLVFSYLGSSYVVFSVSLVRYFRGFGFGFWIPILLVGYGLFGSLKFLFFIDRPGVSGAVCFSDLPSFLVPVLEGAVGFSSGSFPSGHAVAVAIFTVLIVLDSGVLNRGLRLGLGVLYIVGVGFSRIVLGVHYLGDVIGGVVIGLVVGLSLYYIRENSRYAVELISLIGVLVTAPTLYFDFYQGLWLFFGFFAFYTIHSVRTLVNDSYKNTFIVNLLEG</sequence>
<keyword evidence="1" id="KW-0472">Membrane</keyword>
<evidence type="ECO:0000313" key="3">
    <source>
        <dbReference type="EMBL" id="OUJ18784.1"/>
    </source>
</evidence>
<accession>A0A1Y3GF15</accession>
<keyword evidence="1" id="KW-0812">Transmembrane</keyword>
<dbReference type="AlphaFoldDB" id="A0A1Y3GF15"/>
<evidence type="ECO:0000256" key="1">
    <source>
        <dbReference type="SAM" id="Phobius"/>
    </source>
</evidence>
<feature type="transmembrane region" description="Helical" evidence="1">
    <location>
        <begin position="20"/>
        <end position="40"/>
    </location>
</feature>
<feature type="transmembrane region" description="Helical" evidence="1">
    <location>
        <begin position="137"/>
        <end position="156"/>
    </location>
</feature>
<dbReference type="Pfam" id="PF01569">
    <property type="entry name" value="PAP2"/>
    <property type="match status" value="1"/>
</dbReference>
<feature type="domain" description="Phosphatidic acid phosphatase type 2/haloperoxidase" evidence="2">
    <location>
        <begin position="55"/>
        <end position="177"/>
    </location>
</feature>
<name>A0A1Y3GF15_9EURY</name>
<dbReference type="EMBL" id="MRZU01000003">
    <property type="protein sequence ID" value="OUJ18784.1"/>
    <property type="molecule type" value="Genomic_DNA"/>
</dbReference>